<dbReference type="SUPFAM" id="SSF52540">
    <property type="entry name" value="P-loop containing nucleoside triphosphate hydrolases"/>
    <property type="match status" value="1"/>
</dbReference>
<accession>C1MNB8</accession>
<dbReference type="GO" id="GO:0005524">
    <property type="term" value="F:ATP binding"/>
    <property type="evidence" value="ECO:0007669"/>
    <property type="project" value="InterPro"/>
</dbReference>
<dbReference type="GeneID" id="9682516"/>
<dbReference type="EMBL" id="GG663737">
    <property type="protein sequence ID" value="EEH59197.1"/>
    <property type="molecule type" value="Genomic_DNA"/>
</dbReference>
<feature type="compositionally biased region" description="Polar residues" evidence="7">
    <location>
        <begin position="335"/>
        <end position="348"/>
    </location>
</feature>
<dbReference type="STRING" id="564608.C1MNB8"/>
<feature type="region of interest" description="Disordered" evidence="7">
    <location>
        <begin position="297"/>
        <end position="348"/>
    </location>
</feature>
<keyword evidence="5 6" id="KW-0418">Kinase</keyword>
<dbReference type="EC" id="2.7.4.3" evidence="2"/>
<dbReference type="Gene3D" id="3.40.50.300">
    <property type="entry name" value="P-loop containing nucleotide triphosphate hydrolases"/>
    <property type="match status" value="1"/>
</dbReference>
<evidence type="ECO:0000256" key="7">
    <source>
        <dbReference type="SAM" id="MobiDB-lite"/>
    </source>
</evidence>
<gene>
    <name evidence="8" type="ORF">MICPUCDRAFT_56859</name>
</gene>
<sequence>MDVDVDAFAAARTRAHLETYDASYETYNAIAARATAEASARALRYVPPKPPLARRVVFAMGGPGAGVATQCAKLAAERGEEYVHVRVGDVLRRAGEEGVERDTEVGALIRGMRVAKALVPTEIVLRFLREEMDALRASNKCVLIEGFPRTLEQAIAFEAKVRAVDFVLFFDGEPETMALRLLKPGRTITRASVERRYEHFVETYMPIVEHYKSEGMVHSIAADASVEEVNADALDAVALENMTRSELNQMRVTEAATRRLENDPAFAGEKTTMKPQCFFSHPFPAYLAAASAKNVRDATRKKDEYQVPAVKDLSKYPRSGSWKRWHANHPKNRTTRPSTNAGSVRSDA</sequence>
<evidence type="ECO:0000256" key="1">
    <source>
        <dbReference type="ARBA" id="ARBA00007220"/>
    </source>
</evidence>
<reference evidence="8 9" key="1">
    <citation type="journal article" date="2009" name="Science">
        <title>Green evolution and dynamic adaptations revealed by genomes of the marine picoeukaryotes Micromonas.</title>
        <authorList>
            <person name="Worden A.Z."/>
            <person name="Lee J.H."/>
            <person name="Mock T."/>
            <person name="Rouze P."/>
            <person name="Simmons M.P."/>
            <person name="Aerts A.L."/>
            <person name="Allen A.E."/>
            <person name="Cuvelier M.L."/>
            <person name="Derelle E."/>
            <person name="Everett M.V."/>
            <person name="Foulon E."/>
            <person name="Grimwood J."/>
            <person name="Gundlach H."/>
            <person name="Henrissat B."/>
            <person name="Napoli C."/>
            <person name="McDonald S.M."/>
            <person name="Parker M.S."/>
            <person name="Rombauts S."/>
            <person name="Salamov A."/>
            <person name="Von Dassow P."/>
            <person name="Badger J.H."/>
            <person name="Coutinho P.M."/>
            <person name="Demir E."/>
            <person name="Dubchak I."/>
            <person name="Gentemann C."/>
            <person name="Eikrem W."/>
            <person name="Gready J.E."/>
            <person name="John U."/>
            <person name="Lanier W."/>
            <person name="Lindquist E.A."/>
            <person name="Lucas S."/>
            <person name="Mayer K.F."/>
            <person name="Moreau H."/>
            <person name="Not F."/>
            <person name="Otillar R."/>
            <person name="Panaud O."/>
            <person name="Pangilinan J."/>
            <person name="Paulsen I."/>
            <person name="Piegu B."/>
            <person name="Poliakov A."/>
            <person name="Robbens S."/>
            <person name="Schmutz J."/>
            <person name="Toulza E."/>
            <person name="Wyss T."/>
            <person name="Zelensky A."/>
            <person name="Zhou K."/>
            <person name="Armbrust E.V."/>
            <person name="Bhattacharya D."/>
            <person name="Goodenough U.W."/>
            <person name="Van de Peer Y."/>
            <person name="Grigoriev I.V."/>
        </authorList>
    </citation>
    <scope>NUCLEOTIDE SEQUENCE [LARGE SCALE GENOMIC DNA]</scope>
    <source>
        <strain evidence="8 9">CCMP1545</strain>
    </source>
</reference>
<dbReference type="KEGG" id="mpp:MICPUCDRAFT_56859"/>
<organism evidence="9">
    <name type="scientific">Micromonas pusilla (strain CCMP1545)</name>
    <name type="common">Picoplanktonic green alga</name>
    <dbReference type="NCBI Taxonomy" id="564608"/>
    <lineage>
        <taxon>Eukaryota</taxon>
        <taxon>Viridiplantae</taxon>
        <taxon>Chlorophyta</taxon>
        <taxon>Mamiellophyceae</taxon>
        <taxon>Mamiellales</taxon>
        <taxon>Mamiellaceae</taxon>
        <taxon>Micromonas</taxon>
    </lineage>
</organism>
<protein>
    <recommendedName>
        <fullName evidence="2">adenylate kinase</fullName>
        <ecNumber evidence="2">2.7.4.3</ecNumber>
    </recommendedName>
</protein>
<proteinExistence type="inferred from homology"/>
<dbReference type="RefSeq" id="XP_003057552.1">
    <property type="nucleotide sequence ID" value="XM_003057506.1"/>
</dbReference>
<dbReference type="GO" id="GO:0004017">
    <property type="term" value="F:AMP kinase activity"/>
    <property type="evidence" value="ECO:0007669"/>
    <property type="project" value="UniProtKB-EC"/>
</dbReference>
<name>C1MNB8_MICPC</name>
<dbReference type="CDD" id="cd01428">
    <property type="entry name" value="ADK"/>
    <property type="match status" value="1"/>
</dbReference>
<dbReference type="eggNOG" id="KOG3079">
    <property type="taxonomic scope" value="Eukaryota"/>
</dbReference>
<feature type="compositionally biased region" description="Basic residues" evidence="7">
    <location>
        <begin position="321"/>
        <end position="334"/>
    </location>
</feature>
<dbReference type="InterPro" id="IPR000850">
    <property type="entry name" value="Adenylat/UMP-CMP_kin"/>
</dbReference>
<dbReference type="AlphaFoldDB" id="C1MNB8"/>
<evidence type="ECO:0000313" key="9">
    <source>
        <dbReference type="Proteomes" id="UP000001876"/>
    </source>
</evidence>
<keyword evidence="4" id="KW-0547">Nucleotide-binding</keyword>
<dbReference type="HAMAP" id="MF_00235">
    <property type="entry name" value="Adenylate_kinase_Adk"/>
    <property type="match status" value="1"/>
</dbReference>
<dbReference type="Proteomes" id="UP000001876">
    <property type="component" value="Unassembled WGS sequence"/>
</dbReference>
<comment type="similarity">
    <text evidence="1 6">Belongs to the adenylate kinase family.</text>
</comment>
<keyword evidence="3 6" id="KW-0808">Transferase</keyword>
<dbReference type="PANTHER" id="PTHR23359">
    <property type="entry name" value="NUCLEOTIDE KINASE"/>
    <property type="match status" value="1"/>
</dbReference>
<dbReference type="OrthoDB" id="439792at2759"/>
<dbReference type="InterPro" id="IPR027417">
    <property type="entry name" value="P-loop_NTPase"/>
</dbReference>
<evidence type="ECO:0000256" key="2">
    <source>
        <dbReference type="ARBA" id="ARBA00012955"/>
    </source>
</evidence>
<dbReference type="Pfam" id="PF00406">
    <property type="entry name" value="ADK"/>
    <property type="match status" value="1"/>
</dbReference>
<dbReference type="OMA" id="DAHEFHE"/>
<evidence type="ECO:0000256" key="6">
    <source>
        <dbReference type="RuleBase" id="RU003330"/>
    </source>
</evidence>
<evidence type="ECO:0000313" key="8">
    <source>
        <dbReference type="EMBL" id="EEH59197.1"/>
    </source>
</evidence>
<keyword evidence="9" id="KW-1185">Reference proteome</keyword>
<evidence type="ECO:0000256" key="5">
    <source>
        <dbReference type="ARBA" id="ARBA00022777"/>
    </source>
</evidence>
<dbReference type="PRINTS" id="PR00094">
    <property type="entry name" value="ADENYLTKNASE"/>
</dbReference>
<evidence type="ECO:0000256" key="4">
    <source>
        <dbReference type="ARBA" id="ARBA00022741"/>
    </source>
</evidence>
<evidence type="ECO:0000256" key="3">
    <source>
        <dbReference type="ARBA" id="ARBA00022679"/>
    </source>
</evidence>